<dbReference type="SUPFAM" id="SSF53448">
    <property type="entry name" value="Nucleotide-diphospho-sugar transferases"/>
    <property type="match status" value="1"/>
</dbReference>
<comment type="subcellular location">
    <subcellularLocation>
        <location evidence="2">Golgi apparatus membrane</location>
        <topology evidence="2">Single-pass type II membrane protein</topology>
    </subcellularLocation>
</comment>
<dbReference type="PANTHER" id="PTHR46038:SF1">
    <property type="entry name" value="GLYCOSYLTRANSFERASE"/>
    <property type="match status" value="1"/>
</dbReference>
<comment type="caution">
    <text evidence="4">The sequence shown here is derived from an EMBL/GenBank/DDBJ whole genome shotgun (WGS) entry which is preliminary data.</text>
</comment>
<evidence type="ECO:0000259" key="3">
    <source>
        <dbReference type="Pfam" id="PF03407"/>
    </source>
</evidence>
<dbReference type="InterPro" id="IPR005069">
    <property type="entry name" value="Nucl-diP-sugar_transferase"/>
</dbReference>
<dbReference type="GO" id="GO:0000139">
    <property type="term" value="C:Golgi membrane"/>
    <property type="evidence" value="ECO:0007669"/>
    <property type="project" value="UniProtKB-SubCell"/>
</dbReference>
<comment type="similarity">
    <text evidence="1 2">Belongs to the glycosyltransferase 77 family.</text>
</comment>
<accession>A0A3L6S6D2</accession>
<evidence type="ECO:0000256" key="1">
    <source>
        <dbReference type="ARBA" id="ARBA00007033"/>
    </source>
</evidence>
<proteinExistence type="inferred from homology"/>
<gene>
    <name evidence="4" type="ORF">C2845_PM02G41580</name>
</gene>
<keyword evidence="2" id="KW-0808">Transferase</keyword>
<dbReference type="GO" id="GO:0071555">
    <property type="term" value="P:cell wall organization"/>
    <property type="evidence" value="ECO:0007669"/>
    <property type="project" value="UniProtKB-KW"/>
</dbReference>
<dbReference type="AlphaFoldDB" id="A0A3L6S6D2"/>
<dbReference type="EC" id="2.4.2.-" evidence="2"/>
<keyword evidence="2" id="KW-1133">Transmembrane helix</keyword>
<evidence type="ECO:0000313" key="5">
    <source>
        <dbReference type="Proteomes" id="UP000275267"/>
    </source>
</evidence>
<protein>
    <recommendedName>
        <fullName evidence="2">Glycosyltransferase</fullName>
        <ecNumber evidence="2">2.4.2.-</ecNumber>
    </recommendedName>
</protein>
<keyword evidence="2" id="KW-0472">Membrane</keyword>
<feature type="transmembrane region" description="Helical" evidence="2">
    <location>
        <begin position="12"/>
        <end position="30"/>
    </location>
</feature>
<dbReference type="STRING" id="4540.A0A3L6S6D2"/>
<dbReference type="OrthoDB" id="540503at2759"/>
<keyword evidence="5" id="KW-1185">Reference proteome</keyword>
<dbReference type="Pfam" id="PF03407">
    <property type="entry name" value="Nucleotid_trans"/>
    <property type="match status" value="1"/>
</dbReference>
<dbReference type="Proteomes" id="UP000275267">
    <property type="component" value="Unassembled WGS sequence"/>
</dbReference>
<evidence type="ECO:0000256" key="2">
    <source>
        <dbReference type="RuleBase" id="RU363055"/>
    </source>
</evidence>
<dbReference type="InterPro" id="IPR044821">
    <property type="entry name" value="At1g28695/At4g15970-like"/>
</dbReference>
<dbReference type="EMBL" id="PQIB02000005">
    <property type="protein sequence ID" value="RLN16501.1"/>
    <property type="molecule type" value="Genomic_DNA"/>
</dbReference>
<feature type="domain" description="Nucleotide-diphospho-sugar transferase" evidence="3">
    <location>
        <begin position="171"/>
        <end position="368"/>
    </location>
</feature>
<keyword evidence="2" id="KW-0961">Cell wall biogenesis/degradation</keyword>
<keyword evidence="2" id="KW-0812">Transmembrane</keyword>
<organism evidence="4 5">
    <name type="scientific">Panicum miliaceum</name>
    <name type="common">Proso millet</name>
    <name type="synonym">Broomcorn millet</name>
    <dbReference type="NCBI Taxonomy" id="4540"/>
    <lineage>
        <taxon>Eukaryota</taxon>
        <taxon>Viridiplantae</taxon>
        <taxon>Streptophyta</taxon>
        <taxon>Embryophyta</taxon>
        <taxon>Tracheophyta</taxon>
        <taxon>Spermatophyta</taxon>
        <taxon>Magnoliopsida</taxon>
        <taxon>Liliopsida</taxon>
        <taxon>Poales</taxon>
        <taxon>Poaceae</taxon>
        <taxon>PACMAD clade</taxon>
        <taxon>Panicoideae</taxon>
        <taxon>Panicodae</taxon>
        <taxon>Paniceae</taxon>
        <taxon>Panicinae</taxon>
        <taxon>Panicum</taxon>
        <taxon>Panicum sect. Panicum</taxon>
    </lineage>
</organism>
<dbReference type="InterPro" id="IPR029044">
    <property type="entry name" value="Nucleotide-diphossugar_trans"/>
</dbReference>
<dbReference type="PANTHER" id="PTHR46038">
    <property type="entry name" value="EXPRESSED PROTEIN-RELATED"/>
    <property type="match status" value="1"/>
</dbReference>
<keyword evidence="2" id="KW-0328">Glycosyltransferase</keyword>
<keyword evidence="2" id="KW-0333">Golgi apparatus</keyword>
<reference evidence="5" key="1">
    <citation type="journal article" date="2019" name="Nat. Commun.">
        <title>The genome of broomcorn millet.</title>
        <authorList>
            <person name="Zou C."/>
            <person name="Miki D."/>
            <person name="Li D."/>
            <person name="Tang Q."/>
            <person name="Xiao L."/>
            <person name="Rajput S."/>
            <person name="Deng P."/>
            <person name="Jia W."/>
            <person name="Huang R."/>
            <person name="Zhang M."/>
            <person name="Sun Y."/>
            <person name="Hu J."/>
            <person name="Fu X."/>
            <person name="Schnable P.S."/>
            <person name="Li F."/>
            <person name="Zhang H."/>
            <person name="Feng B."/>
            <person name="Zhu X."/>
            <person name="Liu R."/>
            <person name="Schnable J.C."/>
            <person name="Zhu J.-K."/>
            <person name="Zhang H."/>
        </authorList>
    </citation>
    <scope>NUCLEOTIDE SEQUENCE [LARGE SCALE GENOMIC DNA]</scope>
</reference>
<keyword evidence="2" id="KW-0735">Signal-anchor</keyword>
<evidence type="ECO:0000313" key="4">
    <source>
        <dbReference type="EMBL" id="RLN16501.1"/>
    </source>
</evidence>
<name>A0A3L6S6D2_PANMI</name>
<sequence>MAKVAAEAAGRQAASFVLGCVAALTLVLLLQRRPEELTRPRAPVQFFGSRSSSSPAGPAAIVAAADGQLETAVPVQANATKLMKPAAAGATTTAATADDLGRVPATPAHRQQEGEADDAEFPGLAAVVARAATPDDRTVIITCVNHAWAAPGSLLDLFLESFRVGDGIADLLDHVLIVAMDPTAMARCRALHPHCYLYTMPGIDFASAKFFLSKEYLELVWSKLKLQRRVLQLGYNFLFTDVDILWFRNPFKHVTAYADMSISSDVFFGDPDNMDNFPNTGFFHVRPNKRTIAMTRAWHEARERYPGRNEQPVFNAIKKGLVRDLRLRVQYMDPAFMGGFCSYGKDLRRICTMHANCCVGLGNKLRDLRTLLADWRNYTAMPHWAKQHAKWTVPGACIH</sequence>
<dbReference type="GO" id="GO:0016757">
    <property type="term" value="F:glycosyltransferase activity"/>
    <property type="evidence" value="ECO:0007669"/>
    <property type="project" value="UniProtKB-KW"/>
</dbReference>